<protein>
    <submittedName>
        <fullName evidence="2">Uncharacterized protein</fullName>
    </submittedName>
</protein>
<evidence type="ECO:0000256" key="1">
    <source>
        <dbReference type="SAM" id="MobiDB-lite"/>
    </source>
</evidence>
<feature type="region of interest" description="Disordered" evidence="1">
    <location>
        <begin position="1"/>
        <end position="28"/>
    </location>
</feature>
<organism evidence="2 3">
    <name type="scientific">Dryococelus australis</name>
    <dbReference type="NCBI Taxonomy" id="614101"/>
    <lineage>
        <taxon>Eukaryota</taxon>
        <taxon>Metazoa</taxon>
        <taxon>Ecdysozoa</taxon>
        <taxon>Arthropoda</taxon>
        <taxon>Hexapoda</taxon>
        <taxon>Insecta</taxon>
        <taxon>Pterygota</taxon>
        <taxon>Neoptera</taxon>
        <taxon>Polyneoptera</taxon>
        <taxon>Phasmatodea</taxon>
        <taxon>Verophasmatodea</taxon>
        <taxon>Anareolatae</taxon>
        <taxon>Phasmatidae</taxon>
        <taxon>Eurycanthinae</taxon>
        <taxon>Dryococelus</taxon>
    </lineage>
</organism>
<name>A0ABQ9G5M6_9NEOP</name>
<comment type="caution">
    <text evidence="2">The sequence shown here is derived from an EMBL/GenBank/DDBJ whole genome shotgun (WGS) entry which is preliminary data.</text>
</comment>
<evidence type="ECO:0000313" key="2">
    <source>
        <dbReference type="EMBL" id="KAJ8866354.1"/>
    </source>
</evidence>
<proteinExistence type="predicted"/>
<feature type="compositionally biased region" description="Basic and acidic residues" evidence="1">
    <location>
        <begin position="1"/>
        <end position="11"/>
    </location>
</feature>
<evidence type="ECO:0000313" key="3">
    <source>
        <dbReference type="Proteomes" id="UP001159363"/>
    </source>
</evidence>
<dbReference type="EMBL" id="JARBHB010000016">
    <property type="protein sequence ID" value="KAJ8866354.1"/>
    <property type="molecule type" value="Genomic_DNA"/>
</dbReference>
<dbReference type="Proteomes" id="UP001159363">
    <property type="component" value="Chromosome 15"/>
</dbReference>
<keyword evidence="3" id="KW-1185">Reference proteome</keyword>
<sequence length="530" mass="58181">MKERGKREIPERKKKRQPTASSGTIPTCENPDVCKVRAVVARGHLVSVHAGGPAPDAAAQRTAVLVPGSTPNDAAVERPLRRVIDGKTAQCFTHRGDERLDAHVPVVPSAPTLLGTRRAKFLQPGGHLKAIFHTCIRRRARLYRASVRAPVMALRRSIPRTLRPPKNDAIFQQDDWTIRRIVGPSCPELILCCKKGGNGVVCENPPQPMTSQLAIHHAWSTLPKGGDRVSFPEGSYRTVPLIGGFSRVSAVYSTLAFRHCSILTSSHTHRLSRPRCSPLQPRVRGLSQPGIKEARAGIAWPGALNNVALNRERTFYDPCRAAQIITNRKQQLLQVDASAGGFRNMPVLGGDRISFFDTLPHYRSKELVTIMLFTLLEKGQYSGNILLKLVEKGQYSANILLKLVEKGQYSANILLKLVEKGQYSANILLKLVEKGQYSANILLKLVEKGQYSANILLKLVEKGQYSANILLKLVEKGQIFPSPRGSLSRGRGKGEVVIVLFAVSGARQGCGRPTVKCDLMTVHSLKITVG</sequence>
<feature type="compositionally biased region" description="Polar residues" evidence="1">
    <location>
        <begin position="18"/>
        <end position="27"/>
    </location>
</feature>
<accession>A0ABQ9G5M6</accession>
<reference evidence="2 3" key="1">
    <citation type="submission" date="2023-02" db="EMBL/GenBank/DDBJ databases">
        <title>LHISI_Scaffold_Assembly.</title>
        <authorList>
            <person name="Stuart O.P."/>
            <person name="Cleave R."/>
            <person name="Magrath M.J.L."/>
            <person name="Mikheyev A.S."/>
        </authorList>
    </citation>
    <scope>NUCLEOTIDE SEQUENCE [LARGE SCALE GENOMIC DNA]</scope>
    <source>
        <strain evidence="2">Daus_M_001</strain>
        <tissue evidence="2">Leg muscle</tissue>
    </source>
</reference>
<gene>
    <name evidence="2" type="ORF">PR048_032197</name>
</gene>